<dbReference type="AlphaFoldDB" id="A0A1G7A3V5"/>
<evidence type="ECO:0000313" key="2">
    <source>
        <dbReference type="EMBL" id="SDE09431.1"/>
    </source>
</evidence>
<dbReference type="InterPro" id="IPR041698">
    <property type="entry name" value="Methyltransf_25"/>
</dbReference>
<gene>
    <name evidence="2" type="ORF">SAMN05421548_13275</name>
</gene>
<keyword evidence="2" id="KW-0489">Methyltransferase</keyword>
<dbReference type="GO" id="GO:0008168">
    <property type="term" value="F:methyltransferase activity"/>
    <property type="evidence" value="ECO:0007669"/>
    <property type="project" value="UniProtKB-KW"/>
</dbReference>
<dbReference type="Gene3D" id="3.40.50.150">
    <property type="entry name" value="Vaccinia Virus protein VP39"/>
    <property type="match status" value="1"/>
</dbReference>
<organism evidence="2 3">
    <name type="scientific">Paraburkholderia lycopersici</name>
    <dbReference type="NCBI Taxonomy" id="416944"/>
    <lineage>
        <taxon>Bacteria</taxon>
        <taxon>Pseudomonadati</taxon>
        <taxon>Pseudomonadota</taxon>
        <taxon>Betaproteobacteria</taxon>
        <taxon>Burkholderiales</taxon>
        <taxon>Burkholderiaceae</taxon>
        <taxon>Paraburkholderia</taxon>
    </lineage>
</organism>
<dbReference type="EMBL" id="FMYQ01000032">
    <property type="protein sequence ID" value="SDE09431.1"/>
    <property type="molecule type" value="Genomic_DNA"/>
</dbReference>
<dbReference type="GO" id="GO:0032259">
    <property type="term" value="P:methylation"/>
    <property type="evidence" value="ECO:0007669"/>
    <property type="project" value="UniProtKB-KW"/>
</dbReference>
<dbReference type="SUPFAM" id="SSF53335">
    <property type="entry name" value="S-adenosyl-L-methionine-dependent methyltransferases"/>
    <property type="match status" value="1"/>
</dbReference>
<dbReference type="STRING" id="416944.SAMN05421548_13275"/>
<dbReference type="GO" id="GO:0003676">
    <property type="term" value="F:nucleic acid binding"/>
    <property type="evidence" value="ECO:0007669"/>
    <property type="project" value="InterPro"/>
</dbReference>
<reference evidence="3" key="1">
    <citation type="submission" date="2016-09" db="EMBL/GenBank/DDBJ databases">
        <authorList>
            <person name="Varghese N."/>
            <person name="Submissions S."/>
        </authorList>
    </citation>
    <scope>NUCLEOTIDE SEQUENCE [LARGE SCALE GENOMIC DNA]</scope>
    <source>
        <strain evidence="3">TNe-862</strain>
    </source>
</reference>
<dbReference type="Proteomes" id="UP000198908">
    <property type="component" value="Unassembled WGS sequence"/>
</dbReference>
<dbReference type="InterPro" id="IPR002052">
    <property type="entry name" value="DNA_methylase_N6_adenine_CS"/>
</dbReference>
<name>A0A1G7A3V5_9BURK</name>
<dbReference type="PRINTS" id="PR00507">
    <property type="entry name" value="N12N6MTFRASE"/>
</dbReference>
<accession>A0A1G7A3V5</accession>
<dbReference type="Pfam" id="PF13649">
    <property type="entry name" value="Methyltransf_25"/>
    <property type="match status" value="1"/>
</dbReference>
<proteinExistence type="predicted"/>
<dbReference type="CDD" id="cd02440">
    <property type="entry name" value="AdoMet_MTases"/>
    <property type="match status" value="1"/>
</dbReference>
<evidence type="ECO:0000313" key="3">
    <source>
        <dbReference type="Proteomes" id="UP000198908"/>
    </source>
</evidence>
<dbReference type="InterPro" id="IPR029063">
    <property type="entry name" value="SAM-dependent_MTases_sf"/>
</dbReference>
<sequence>MPDAQCAAEFEREIVPRTPSRAATATDTGEAKPYQNMRGQLRAGVQVVSAPQLFPTPAPLAACMIGMAGIMPGHALLEPSAGTGRILEALDAACPVASLSVTAVELNHALAATLAARFPQARTICRDFLECGEELGTFDRILMNPPFVQTQDIDHIRHALKFLKPGGQLVAICANGPRQAEQLRTHAEESGGIWEPLPAGASANPAQTCMPCC</sequence>
<evidence type="ECO:0000259" key="1">
    <source>
        <dbReference type="Pfam" id="PF13649"/>
    </source>
</evidence>
<keyword evidence="2" id="KW-0808">Transferase</keyword>
<feature type="domain" description="Methyltransferase" evidence="1">
    <location>
        <begin position="78"/>
        <end position="167"/>
    </location>
</feature>
<keyword evidence="3" id="KW-1185">Reference proteome</keyword>
<protein>
    <submittedName>
        <fullName evidence="2">Methyltransferase domain-containing protein</fullName>
    </submittedName>
</protein>
<dbReference type="PROSITE" id="PS00092">
    <property type="entry name" value="N6_MTASE"/>
    <property type="match status" value="1"/>
</dbReference>